<proteinExistence type="predicted"/>
<sequence length="107" mass="12342">MHVTLEKLVGNDNEKWDKELRSPAARWILPRMNRNTECNHAYWTGTRLFVKGHASCIAEGYPSALPSDSDILALQNDPALEHVRRQEISFYTARDMGVLWADYLRLV</sequence>
<dbReference type="EMBL" id="JALJOQ010000048">
    <property type="protein sequence ID" value="KAK9804644.1"/>
    <property type="molecule type" value="Genomic_DNA"/>
</dbReference>
<dbReference type="AlphaFoldDB" id="A0AAW1PA35"/>
<dbReference type="Proteomes" id="UP001465755">
    <property type="component" value="Unassembled WGS sequence"/>
</dbReference>
<organism evidence="1 2">
    <name type="scientific">Symbiochloris irregularis</name>
    <dbReference type="NCBI Taxonomy" id="706552"/>
    <lineage>
        <taxon>Eukaryota</taxon>
        <taxon>Viridiplantae</taxon>
        <taxon>Chlorophyta</taxon>
        <taxon>core chlorophytes</taxon>
        <taxon>Trebouxiophyceae</taxon>
        <taxon>Trebouxiales</taxon>
        <taxon>Trebouxiaceae</taxon>
        <taxon>Symbiochloris</taxon>
    </lineage>
</organism>
<evidence type="ECO:0000313" key="2">
    <source>
        <dbReference type="Proteomes" id="UP001465755"/>
    </source>
</evidence>
<keyword evidence="2" id="KW-1185">Reference proteome</keyword>
<comment type="caution">
    <text evidence="1">The sequence shown here is derived from an EMBL/GenBank/DDBJ whole genome shotgun (WGS) entry which is preliminary data.</text>
</comment>
<reference evidence="1 2" key="1">
    <citation type="journal article" date="2024" name="Nat. Commun.">
        <title>Phylogenomics reveals the evolutionary origins of lichenization in chlorophyte algae.</title>
        <authorList>
            <person name="Puginier C."/>
            <person name="Libourel C."/>
            <person name="Otte J."/>
            <person name="Skaloud P."/>
            <person name="Haon M."/>
            <person name="Grisel S."/>
            <person name="Petersen M."/>
            <person name="Berrin J.G."/>
            <person name="Delaux P.M."/>
            <person name="Dal Grande F."/>
            <person name="Keller J."/>
        </authorList>
    </citation>
    <scope>NUCLEOTIDE SEQUENCE [LARGE SCALE GENOMIC DNA]</scope>
    <source>
        <strain evidence="1 2">SAG 2036</strain>
    </source>
</reference>
<evidence type="ECO:0000313" key="1">
    <source>
        <dbReference type="EMBL" id="KAK9804644.1"/>
    </source>
</evidence>
<name>A0AAW1PA35_9CHLO</name>
<protein>
    <submittedName>
        <fullName evidence="1">Uncharacterized protein</fullName>
    </submittedName>
</protein>
<accession>A0AAW1PA35</accession>
<gene>
    <name evidence="1" type="ORF">WJX73_003428</name>
</gene>